<keyword evidence="1" id="KW-0175">Coiled coil</keyword>
<dbReference type="AlphaFoldDB" id="A0AA42J016"/>
<protein>
    <submittedName>
        <fullName evidence="2">Uncharacterized protein</fullName>
    </submittedName>
</protein>
<dbReference type="RefSeq" id="WP_271011435.1">
    <property type="nucleotide sequence ID" value="NZ_JAQIFT010000020.1"/>
</dbReference>
<reference evidence="2" key="1">
    <citation type="journal article" date="2023" name="Int. J. Syst. Evol. Microbiol.">
        <title>&lt;i&gt;Holtiella tumoricola&lt;/i&gt; gen. nov. sp. nov., isolated from a human clinical sample.</title>
        <authorList>
            <person name="Allen-Vercoe E."/>
            <person name="Daigneault M.C."/>
            <person name="Vancuren S.J."/>
            <person name="Cochrane K."/>
            <person name="O'Neal L.L."/>
            <person name="Sankaranarayanan K."/>
            <person name="Lawson P.A."/>
        </authorList>
    </citation>
    <scope>NUCLEOTIDE SEQUENCE</scope>
    <source>
        <strain evidence="2">CC70A</strain>
    </source>
</reference>
<evidence type="ECO:0000313" key="2">
    <source>
        <dbReference type="EMBL" id="MDA3730955.1"/>
    </source>
</evidence>
<gene>
    <name evidence="2" type="ORF">PBV87_05505</name>
</gene>
<dbReference type="Proteomes" id="UP001169242">
    <property type="component" value="Unassembled WGS sequence"/>
</dbReference>
<evidence type="ECO:0000313" key="3">
    <source>
        <dbReference type="Proteomes" id="UP001169242"/>
    </source>
</evidence>
<evidence type="ECO:0000256" key="1">
    <source>
        <dbReference type="SAM" id="Coils"/>
    </source>
</evidence>
<sequence>MINDIKSIDEEIKRLRVVLQTLDIQFKNSPYNKQPENTLRKKEALLMEIEKLKQIRNEKLSQ</sequence>
<dbReference type="EMBL" id="JAQIFT010000020">
    <property type="protein sequence ID" value="MDA3730955.1"/>
    <property type="molecule type" value="Genomic_DNA"/>
</dbReference>
<feature type="coiled-coil region" evidence="1">
    <location>
        <begin position="5"/>
        <end position="62"/>
    </location>
</feature>
<organism evidence="2 3">
    <name type="scientific">Holtiella tumoricola</name>
    <dbReference type="NCBI Taxonomy" id="3018743"/>
    <lineage>
        <taxon>Bacteria</taxon>
        <taxon>Bacillati</taxon>
        <taxon>Bacillota</taxon>
        <taxon>Clostridia</taxon>
        <taxon>Lachnospirales</taxon>
        <taxon>Cellulosilyticaceae</taxon>
        <taxon>Holtiella</taxon>
    </lineage>
</organism>
<name>A0AA42J016_9FIRM</name>
<proteinExistence type="predicted"/>
<keyword evidence="3" id="KW-1185">Reference proteome</keyword>
<comment type="caution">
    <text evidence="2">The sequence shown here is derived from an EMBL/GenBank/DDBJ whole genome shotgun (WGS) entry which is preliminary data.</text>
</comment>
<accession>A0AA42J016</accession>